<gene>
    <name evidence="8" type="ORF">Nepgr_014611</name>
</gene>
<feature type="domain" description="E3 UFM1-protein ligase 1-like" evidence="6">
    <location>
        <begin position="558"/>
        <end position="688"/>
    </location>
</feature>
<dbReference type="GO" id="GO:0032434">
    <property type="term" value="P:regulation of proteasomal ubiquitin-dependent protein catabolic process"/>
    <property type="evidence" value="ECO:0007669"/>
    <property type="project" value="TreeGrafter"/>
</dbReference>
<feature type="compositionally biased region" description="Low complexity" evidence="4">
    <location>
        <begin position="421"/>
        <end position="431"/>
    </location>
</feature>
<dbReference type="Proteomes" id="UP001279734">
    <property type="component" value="Unassembled WGS sequence"/>
</dbReference>
<dbReference type="PANTHER" id="PTHR31057">
    <property type="entry name" value="E3 UFM1-PROTEIN LIGASE 1"/>
    <property type="match status" value="1"/>
</dbReference>
<organism evidence="8 9">
    <name type="scientific">Nepenthes gracilis</name>
    <name type="common">Slender pitcher plant</name>
    <dbReference type="NCBI Taxonomy" id="150966"/>
    <lineage>
        <taxon>Eukaryota</taxon>
        <taxon>Viridiplantae</taxon>
        <taxon>Streptophyta</taxon>
        <taxon>Embryophyta</taxon>
        <taxon>Tracheophyta</taxon>
        <taxon>Spermatophyta</taxon>
        <taxon>Magnoliopsida</taxon>
        <taxon>eudicotyledons</taxon>
        <taxon>Gunneridae</taxon>
        <taxon>Pentapetalae</taxon>
        <taxon>Caryophyllales</taxon>
        <taxon>Nepenthaceae</taxon>
        <taxon>Nepenthes</taxon>
    </lineage>
</organism>
<evidence type="ECO:0000313" key="8">
    <source>
        <dbReference type="EMBL" id="GMH12770.1"/>
    </source>
</evidence>
<evidence type="ECO:0000259" key="7">
    <source>
        <dbReference type="Pfam" id="PF25041"/>
    </source>
</evidence>
<protein>
    <recommendedName>
        <fullName evidence="10">E3 UFM1-protein ligase 1 homolog</fullName>
    </recommendedName>
</protein>
<dbReference type="Pfam" id="PF23659">
    <property type="entry name" value="UFL1"/>
    <property type="match status" value="1"/>
</dbReference>
<keyword evidence="9" id="KW-1185">Reference proteome</keyword>
<keyword evidence="3" id="KW-0833">Ubl conjugation pathway</keyword>
<dbReference type="GO" id="GO:0034976">
    <property type="term" value="P:response to endoplasmic reticulum stress"/>
    <property type="evidence" value="ECO:0007669"/>
    <property type="project" value="TreeGrafter"/>
</dbReference>
<feature type="domain" description="E3 UFM1-protein ligase 1-like N-terminal" evidence="5">
    <location>
        <begin position="4"/>
        <end position="288"/>
    </location>
</feature>
<dbReference type="GO" id="GO:0061666">
    <property type="term" value="F:UFM1 ligase activity"/>
    <property type="evidence" value="ECO:0007669"/>
    <property type="project" value="InterPro"/>
</dbReference>
<evidence type="ECO:0000256" key="2">
    <source>
        <dbReference type="ARBA" id="ARBA00022679"/>
    </source>
</evidence>
<dbReference type="Pfam" id="PF25041">
    <property type="entry name" value="UFL1_C"/>
    <property type="match status" value="1"/>
</dbReference>
<sequence length="817" mass="90410">MDEELLELQRQLEFAQQAKSSIRLSDRNVVELVQKLQELQIIDFDLLHTVSGKEYITPERLRIEMVSEIKKLGRVSLIYLADTTGVDLYYVEKQSQVIVSDDPGLMLIYGEIISSFYWDTVAEEINERLQECSQIALAEIAAQLQVGSELVASVLESRLGTLVKGRLEGGQLYTPAYVARVNAMVRGAARAITVPTNLTALWNSLQQLLQETDGATGVAVDNSFFQSLFNGLIKEGEVFGSLRAGVHWTPTIFATAQKDTVDSFFSQNSFISYNALHKLGIIQPVQYLQSRYPEGIPLVTIFVHPSMIEMLDASVDDAIERNSWIDSLSVLPTLFGSQDASKILSLCPSVQLALKSHRAAILGESYVLSDGFIKDVFHHLEKEMQKFWIPGSSSSGLHDNNNLNKAGKIRNDSSTLSELNESGTEGGSSRSGSEKGSKKKKERSQGSARASANETDLDKQESLPTKSKKNQKKGKGALSIQVSRAKTTKEDSVGIPSEEWMLDNILSLVPEFEEQGINDPEIILKPLANHLRPMLLASWSERRKALFAENADRMKCVLDNLQKKLDESFLNMQLYEKALDLFVDDQSTSVALHRHLLRTTAASMVDMLLLNLDMHNKLKDGIEVEESQNPESVSLSPGDRINLAKDLPGSLSVKAVALAESLEGKRVETFITALGAVAEESGLLLKKLDKKLERTLLHSYRKELIWQVSTEADPVLLLPKVVSLLYLKIHNKALQAPGRATSAAVSRLKDKLDEPAYKILMDYHSATVTLLALMSAATNDDEDCTSDRILSKRELLESLMPALKGLVLGTSQSQDPN</sequence>
<accession>A0AAD3SJJ6</accession>
<evidence type="ECO:0000256" key="4">
    <source>
        <dbReference type="SAM" id="MobiDB-lite"/>
    </source>
</evidence>
<dbReference type="GO" id="GO:0005789">
    <property type="term" value="C:endoplasmic reticulum membrane"/>
    <property type="evidence" value="ECO:0007669"/>
    <property type="project" value="TreeGrafter"/>
</dbReference>
<evidence type="ECO:0008006" key="10">
    <source>
        <dbReference type="Google" id="ProtNLM"/>
    </source>
</evidence>
<reference evidence="8" key="1">
    <citation type="submission" date="2023-05" db="EMBL/GenBank/DDBJ databases">
        <title>Nepenthes gracilis genome sequencing.</title>
        <authorList>
            <person name="Fukushima K."/>
        </authorList>
    </citation>
    <scope>NUCLEOTIDE SEQUENCE</scope>
    <source>
        <strain evidence="8">SING2019-196</strain>
    </source>
</reference>
<dbReference type="GO" id="GO:1990592">
    <property type="term" value="P:protein K69-linked ufmylation"/>
    <property type="evidence" value="ECO:0007669"/>
    <property type="project" value="TreeGrafter"/>
</dbReference>
<comment type="similarity">
    <text evidence="1">Belongs to the UFL1 family.</text>
</comment>
<dbReference type="Pfam" id="PF25870">
    <property type="entry name" value="WHD_UFL1_5th"/>
    <property type="match status" value="1"/>
</dbReference>
<dbReference type="InterPro" id="IPR056579">
    <property type="entry name" value="Ufl1_N"/>
</dbReference>
<feature type="compositionally biased region" description="Basic residues" evidence="4">
    <location>
        <begin position="466"/>
        <end position="475"/>
    </location>
</feature>
<evidence type="ECO:0000259" key="6">
    <source>
        <dbReference type="Pfam" id="PF23659"/>
    </source>
</evidence>
<keyword evidence="2" id="KW-0808">Transferase</keyword>
<proteinExistence type="inferred from homology"/>
<name>A0AAD3SJJ6_NEPGR</name>
<dbReference type="EMBL" id="BSYO01000012">
    <property type="protein sequence ID" value="GMH12770.1"/>
    <property type="molecule type" value="Genomic_DNA"/>
</dbReference>
<feature type="region of interest" description="Disordered" evidence="4">
    <location>
        <begin position="398"/>
        <end position="491"/>
    </location>
</feature>
<dbReference type="Pfam" id="PF09743">
    <property type="entry name" value="E3_UFM1_ligase"/>
    <property type="match status" value="1"/>
</dbReference>
<evidence type="ECO:0000259" key="5">
    <source>
        <dbReference type="Pfam" id="PF09743"/>
    </source>
</evidence>
<dbReference type="InterPro" id="IPR056761">
    <property type="entry name" value="Ufl1-like_C"/>
</dbReference>
<dbReference type="InterPro" id="IPR018611">
    <property type="entry name" value="Ufl1"/>
</dbReference>
<evidence type="ECO:0000256" key="3">
    <source>
        <dbReference type="ARBA" id="ARBA00022786"/>
    </source>
</evidence>
<dbReference type="InterPro" id="IPR056580">
    <property type="entry name" value="Ufl1_dom"/>
</dbReference>
<dbReference type="PANTHER" id="PTHR31057:SF0">
    <property type="entry name" value="E3 UFM1-PROTEIN LIGASE 1"/>
    <property type="match status" value="1"/>
</dbReference>
<evidence type="ECO:0000256" key="1">
    <source>
        <dbReference type="ARBA" id="ARBA00010789"/>
    </source>
</evidence>
<evidence type="ECO:0000313" key="9">
    <source>
        <dbReference type="Proteomes" id="UP001279734"/>
    </source>
</evidence>
<comment type="caution">
    <text evidence="8">The sequence shown here is derived from an EMBL/GenBank/DDBJ whole genome shotgun (WGS) entry which is preliminary data.</text>
</comment>
<feature type="domain" description="E3 UFM1-protein ligase-like C-terminal" evidence="7">
    <location>
        <begin position="693"/>
        <end position="806"/>
    </location>
</feature>
<dbReference type="AlphaFoldDB" id="A0AAD3SJJ6"/>